<reference evidence="1" key="4">
    <citation type="submission" date="2019-03" db="UniProtKB">
        <authorList>
            <consortium name="EnsemblPlants"/>
        </authorList>
    </citation>
    <scope>IDENTIFICATION</scope>
</reference>
<accession>A0A453MCA7</accession>
<proteinExistence type="predicted"/>
<reference evidence="2" key="1">
    <citation type="journal article" date="2014" name="Science">
        <title>Ancient hybridizations among the ancestral genomes of bread wheat.</title>
        <authorList>
            <consortium name="International Wheat Genome Sequencing Consortium,"/>
            <person name="Marcussen T."/>
            <person name="Sandve S.R."/>
            <person name="Heier L."/>
            <person name="Spannagl M."/>
            <person name="Pfeifer M."/>
            <person name="Jakobsen K.S."/>
            <person name="Wulff B.B."/>
            <person name="Steuernagel B."/>
            <person name="Mayer K.F."/>
            <person name="Olsen O.A."/>
        </authorList>
    </citation>
    <scope>NUCLEOTIDE SEQUENCE [LARGE SCALE GENOMIC DNA]</scope>
    <source>
        <strain evidence="2">cv. AL8/78</strain>
    </source>
</reference>
<evidence type="ECO:0000313" key="1">
    <source>
        <dbReference type="EnsemblPlants" id="AET5Gv21131500.13"/>
    </source>
</evidence>
<reference evidence="1" key="5">
    <citation type="journal article" date="2021" name="G3 (Bethesda)">
        <title>Aegilops tauschii genome assembly Aet v5.0 features greater sequence contiguity and improved annotation.</title>
        <authorList>
            <person name="Wang L."/>
            <person name="Zhu T."/>
            <person name="Rodriguez J.C."/>
            <person name="Deal K.R."/>
            <person name="Dubcovsky J."/>
            <person name="McGuire P.E."/>
            <person name="Lux T."/>
            <person name="Spannagl M."/>
            <person name="Mayer K.F.X."/>
            <person name="Baldrich P."/>
            <person name="Meyers B.C."/>
            <person name="Huo N."/>
            <person name="Gu Y.Q."/>
            <person name="Zhou H."/>
            <person name="Devos K.M."/>
            <person name="Bennetzen J.L."/>
            <person name="Unver T."/>
            <person name="Budak H."/>
            <person name="Gulick P.J."/>
            <person name="Galiba G."/>
            <person name="Kalapos B."/>
            <person name="Nelson D.R."/>
            <person name="Li P."/>
            <person name="You F.M."/>
            <person name="Luo M.C."/>
            <person name="Dvorak J."/>
        </authorList>
    </citation>
    <scope>NUCLEOTIDE SEQUENCE [LARGE SCALE GENOMIC DNA]</scope>
    <source>
        <strain evidence="1">cv. AL8/78</strain>
    </source>
</reference>
<name>A0A453MCA7_AEGTS</name>
<protein>
    <submittedName>
        <fullName evidence="1">Uncharacterized protein</fullName>
    </submittedName>
</protein>
<evidence type="ECO:0000313" key="2">
    <source>
        <dbReference type="Proteomes" id="UP000015105"/>
    </source>
</evidence>
<sequence>MFPEGAGWPGCGHYDVVAVMDFGVDVKAASGGIFWSACGCRGHGCGLVAICSLIGR</sequence>
<organism evidence="1 2">
    <name type="scientific">Aegilops tauschii subsp. strangulata</name>
    <name type="common">Goatgrass</name>
    <dbReference type="NCBI Taxonomy" id="200361"/>
    <lineage>
        <taxon>Eukaryota</taxon>
        <taxon>Viridiplantae</taxon>
        <taxon>Streptophyta</taxon>
        <taxon>Embryophyta</taxon>
        <taxon>Tracheophyta</taxon>
        <taxon>Spermatophyta</taxon>
        <taxon>Magnoliopsida</taxon>
        <taxon>Liliopsida</taxon>
        <taxon>Poales</taxon>
        <taxon>Poaceae</taxon>
        <taxon>BOP clade</taxon>
        <taxon>Pooideae</taxon>
        <taxon>Triticodae</taxon>
        <taxon>Triticeae</taxon>
        <taxon>Triticinae</taxon>
        <taxon>Aegilops</taxon>
    </lineage>
</organism>
<keyword evidence="2" id="KW-1185">Reference proteome</keyword>
<reference evidence="2" key="2">
    <citation type="journal article" date="2017" name="Nat. Plants">
        <title>The Aegilops tauschii genome reveals multiple impacts of transposons.</title>
        <authorList>
            <person name="Zhao G."/>
            <person name="Zou C."/>
            <person name="Li K."/>
            <person name="Wang K."/>
            <person name="Li T."/>
            <person name="Gao L."/>
            <person name="Zhang X."/>
            <person name="Wang H."/>
            <person name="Yang Z."/>
            <person name="Liu X."/>
            <person name="Jiang W."/>
            <person name="Mao L."/>
            <person name="Kong X."/>
            <person name="Jiao Y."/>
            <person name="Jia J."/>
        </authorList>
    </citation>
    <scope>NUCLEOTIDE SEQUENCE [LARGE SCALE GENOMIC DNA]</scope>
    <source>
        <strain evidence="2">cv. AL8/78</strain>
    </source>
</reference>
<dbReference type="EnsemblPlants" id="AET5Gv21131500.13">
    <property type="protein sequence ID" value="AET5Gv21131500.13"/>
    <property type="gene ID" value="AET5Gv21131500"/>
</dbReference>
<dbReference type="AlphaFoldDB" id="A0A453MCA7"/>
<dbReference type="Proteomes" id="UP000015105">
    <property type="component" value="Chromosome 5D"/>
</dbReference>
<reference evidence="1" key="3">
    <citation type="journal article" date="2017" name="Nature">
        <title>Genome sequence of the progenitor of the wheat D genome Aegilops tauschii.</title>
        <authorList>
            <person name="Luo M.C."/>
            <person name="Gu Y.Q."/>
            <person name="Puiu D."/>
            <person name="Wang H."/>
            <person name="Twardziok S.O."/>
            <person name="Deal K.R."/>
            <person name="Huo N."/>
            <person name="Zhu T."/>
            <person name="Wang L."/>
            <person name="Wang Y."/>
            <person name="McGuire P.E."/>
            <person name="Liu S."/>
            <person name="Long H."/>
            <person name="Ramasamy R.K."/>
            <person name="Rodriguez J.C."/>
            <person name="Van S.L."/>
            <person name="Yuan L."/>
            <person name="Wang Z."/>
            <person name="Xia Z."/>
            <person name="Xiao L."/>
            <person name="Anderson O.D."/>
            <person name="Ouyang S."/>
            <person name="Liang Y."/>
            <person name="Zimin A.V."/>
            <person name="Pertea G."/>
            <person name="Qi P."/>
            <person name="Bennetzen J.L."/>
            <person name="Dai X."/>
            <person name="Dawson M.W."/>
            <person name="Muller H.G."/>
            <person name="Kugler K."/>
            <person name="Rivarola-Duarte L."/>
            <person name="Spannagl M."/>
            <person name="Mayer K.F.X."/>
            <person name="Lu F.H."/>
            <person name="Bevan M.W."/>
            <person name="Leroy P."/>
            <person name="Li P."/>
            <person name="You F.M."/>
            <person name="Sun Q."/>
            <person name="Liu Z."/>
            <person name="Lyons E."/>
            <person name="Wicker T."/>
            <person name="Salzberg S.L."/>
            <person name="Devos K.M."/>
            <person name="Dvorak J."/>
        </authorList>
    </citation>
    <scope>NUCLEOTIDE SEQUENCE [LARGE SCALE GENOMIC DNA]</scope>
    <source>
        <strain evidence="1">cv. AL8/78</strain>
    </source>
</reference>
<dbReference type="Gramene" id="AET5Gv21131500.13">
    <property type="protein sequence ID" value="AET5Gv21131500.13"/>
    <property type="gene ID" value="AET5Gv21131500"/>
</dbReference>